<sequence>MLARHARLVIQRSHYMTSATASTKSTTRRRPGILAIDFDETLTTHYTLPSVVAVAKQKHQSHRLDFQWFTNEYTRDLEAYEAKWQSTIGGQATSTGWNPSLLNAYLEGLRPIEAASLERLSTHRILAGVSRTEFHMGGASVELRPGAASFINMVLNDPMWRVWVVSVNWSEDFIRGALEAAGVNFDRNRFGIYCNNPAFAPDTGLSTGQIEPRVVVARDKVDLLVHGKHDVQREQGDVPLLVYAGDSLTDLPALLAADIGFLFGKNK</sequence>
<accession>A0ACC1KQ44</accession>
<proteinExistence type="predicted"/>
<evidence type="ECO:0000313" key="1">
    <source>
        <dbReference type="EMBL" id="KAJ2793030.1"/>
    </source>
</evidence>
<reference evidence="1" key="1">
    <citation type="submission" date="2022-07" db="EMBL/GenBank/DDBJ databases">
        <title>Phylogenomic reconstructions and comparative analyses of Kickxellomycotina fungi.</title>
        <authorList>
            <person name="Reynolds N.K."/>
            <person name="Stajich J.E."/>
            <person name="Barry K."/>
            <person name="Grigoriev I.V."/>
            <person name="Crous P."/>
            <person name="Smith M.E."/>
        </authorList>
    </citation>
    <scope>NUCLEOTIDE SEQUENCE</scope>
    <source>
        <strain evidence="1">CBS 102833</strain>
    </source>
</reference>
<keyword evidence="2" id="KW-1185">Reference proteome</keyword>
<dbReference type="EMBL" id="JANBUP010004867">
    <property type="protein sequence ID" value="KAJ2793030.1"/>
    <property type="molecule type" value="Genomic_DNA"/>
</dbReference>
<organism evidence="1 2">
    <name type="scientific">Coemansia furcata</name>
    <dbReference type="NCBI Taxonomy" id="417177"/>
    <lineage>
        <taxon>Eukaryota</taxon>
        <taxon>Fungi</taxon>
        <taxon>Fungi incertae sedis</taxon>
        <taxon>Zoopagomycota</taxon>
        <taxon>Kickxellomycotina</taxon>
        <taxon>Kickxellomycetes</taxon>
        <taxon>Kickxellales</taxon>
        <taxon>Kickxellaceae</taxon>
        <taxon>Coemansia</taxon>
    </lineage>
</organism>
<gene>
    <name evidence="1" type="ORF">H4S07_007173</name>
</gene>
<evidence type="ECO:0000313" key="2">
    <source>
        <dbReference type="Proteomes" id="UP001140096"/>
    </source>
</evidence>
<feature type="non-terminal residue" evidence="1">
    <location>
        <position position="267"/>
    </location>
</feature>
<comment type="caution">
    <text evidence="1">The sequence shown here is derived from an EMBL/GenBank/DDBJ whole genome shotgun (WGS) entry which is preliminary data.</text>
</comment>
<name>A0ACC1KQ44_9FUNG</name>
<dbReference type="Proteomes" id="UP001140096">
    <property type="component" value="Unassembled WGS sequence"/>
</dbReference>
<protein>
    <submittedName>
        <fullName evidence="1">Uncharacterized protein</fullName>
    </submittedName>
</protein>